<reference evidence="3 4" key="1">
    <citation type="submission" date="2019-11" db="EMBL/GenBank/DDBJ databases">
        <title>The genome sequence of Methylocystis heyeri.</title>
        <authorList>
            <person name="Oshkin I.Y."/>
            <person name="Miroshnikov K."/>
            <person name="Dedysh S.N."/>
        </authorList>
    </citation>
    <scope>NUCLEOTIDE SEQUENCE [LARGE SCALE GENOMIC DNA]</scope>
    <source>
        <strain evidence="3 4">H2</strain>
    </source>
</reference>
<organism evidence="3 4">
    <name type="scientific">Methylocystis heyeri</name>
    <dbReference type="NCBI Taxonomy" id="391905"/>
    <lineage>
        <taxon>Bacteria</taxon>
        <taxon>Pseudomonadati</taxon>
        <taxon>Pseudomonadota</taxon>
        <taxon>Alphaproteobacteria</taxon>
        <taxon>Hyphomicrobiales</taxon>
        <taxon>Methylocystaceae</taxon>
        <taxon>Methylocystis</taxon>
    </lineage>
</organism>
<feature type="domain" description="Peptidase M15C" evidence="2">
    <location>
        <begin position="115"/>
        <end position="174"/>
    </location>
</feature>
<sequence>MAKAPVQKPVAKPIAKPAAPAIPPSRPLQSECLKLFGNPSRPQFGVHIEHVQPPWQMRMGDLDIHFLKVNRCAAPSLELVLKDIWESCGKSQAKIEALHIDRFSGDWVVRQMRGGSMTSMHAYALALDFDAGENQLGQHHGFFKSVSLIVQCFEKHGWIWGGRWEDRPDPMHFQFATVD</sequence>
<name>A0A6B8KJF5_9HYPH</name>
<protein>
    <recommendedName>
        <fullName evidence="2">Peptidase M15C domain-containing protein</fullName>
    </recommendedName>
</protein>
<dbReference type="OrthoDB" id="9799970at2"/>
<dbReference type="GO" id="GO:0008233">
    <property type="term" value="F:peptidase activity"/>
    <property type="evidence" value="ECO:0007669"/>
    <property type="project" value="InterPro"/>
</dbReference>
<feature type="region of interest" description="Disordered" evidence="1">
    <location>
        <begin position="1"/>
        <end position="23"/>
    </location>
</feature>
<evidence type="ECO:0000256" key="1">
    <source>
        <dbReference type="SAM" id="MobiDB-lite"/>
    </source>
</evidence>
<dbReference type="AlphaFoldDB" id="A0A6B8KJF5"/>
<dbReference type="Gene3D" id="3.30.1380.10">
    <property type="match status" value="1"/>
</dbReference>
<accession>A0A6B8KJF5</accession>
<dbReference type="SUPFAM" id="SSF55166">
    <property type="entry name" value="Hedgehog/DD-peptidase"/>
    <property type="match status" value="1"/>
</dbReference>
<dbReference type="Proteomes" id="UP000309061">
    <property type="component" value="Chromosome"/>
</dbReference>
<keyword evidence="4" id="KW-1185">Reference proteome</keyword>
<evidence type="ECO:0000313" key="3">
    <source>
        <dbReference type="EMBL" id="QGM46718.1"/>
    </source>
</evidence>
<dbReference type="InterPro" id="IPR039561">
    <property type="entry name" value="Peptidase_M15C"/>
</dbReference>
<dbReference type="InterPro" id="IPR009045">
    <property type="entry name" value="Zn_M74/Hedgehog-like"/>
</dbReference>
<evidence type="ECO:0000313" key="4">
    <source>
        <dbReference type="Proteomes" id="UP000309061"/>
    </source>
</evidence>
<dbReference type="Pfam" id="PF13539">
    <property type="entry name" value="Peptidase_M15_4"/>
    <property type="match status" value="1"/>
</dbReference>
<dbReference type="EMBL" id="CP046052">
    <property type="protein sequence ID" value="QGM46718.1"/>
    <property type="molecule type" value="Genomic_DNA"/>
</dbReference>
<evidence type="ECO:0000259" key="2">
    <source>
        <dbReference type="Pfam" id="PF13539"/>
    </source>
</evidence>
<dbReference type="RefSeq" id="WP_136497601.1">
    <property type="nucleotide sequence ID" value="NZ_CP046052.1"/>
</dbReference>
<dbReference type="KEGG" id="mhey:H2LOC_014015"/>
<gene>
    <name evidence="3" type="ORF">H2LOC_014015</name>
</gene>
<proteinExistence type="predicted"/>
<feature type="compositionally biased region" description="Low complexity" evidence="1">
    <location>
        <begin position="1"/>
        <end position="19"/>
    </location>
</feature>